<dbReference type="Proteomes" id="UP000005753">
    <property type="component" value="Chromosome"/>
</dbReference>
<dbReference type="PANTHER" id="PTHR30250">
    <property type="entry name" value="PST FAMILY PREDICTED COLANIC ACID TRANSPORTER"/>
    <property type="match status" value="1"/>
</dbReference>
<dbReference type="EMBL" id="CM001487">
    <property type="protein sequence ID" value="EIM57667.1"/>
    <property type="molecule type" value="Genomic_DNA"/>
</dbReference>
<gene>
    <name evidence="7" type="ORF">EubceDRAFT1_1892</name>
</gene>
<dbReference type="AlphaFoldDB" id="I5AV44"/>
<feature type="transmembrane region" description="Helical" evidence="6">
    <location>
        <begin position="471"/>
        <end position="491"/>
    </location>
</feature>
<feature type="transmembrane region" description="Helical" evidence="6">
    <location>
        <begin position="435"/>
        <end position="459"/>
    </location>
</feature>
<dbReference type="OrthoDB" id="8609648at2"/>
<protein>
    <submittedName>
        <fullName evidence="7">Membrane protein involved in the export of O-antigen and teichoic acid</fullName>
    </submittedName>
</protein>
<keyword evidence="3 6" id="KW-0812">Transmembrane</keyword>
<comment type="subcellular location">
    <subcellularLocation>
        <location evidence="1">Cell membrane</location>
        <topology evidence="1">Multi-pass membrane protein</topology>
    </subcellularLocation>
</comment>
<evidence type="ECO:0000256" key="4">
    <source>
        <dbReference type="ARBA" id="ARBA00022989"/>
    </source>
</evidence>
<feature type="transmembrane region" description="Helical" evidence="6">
    <location>
        <begin position="185"/>
        <end position="205"/>
    </location>
</feature>
<evidence type="ECO:0000313" key="7">
    <source>
        <dbReference type="EMBL" id="EIM57667.1"/>
    </source>
</evidence>
<keyword evidence="4 6" id="KW-1133">Transmembrane helix</keyword>
<dbReference type="HOGENOM" id="CLU_040274_1_0_9"/>
<evidence type="ECO:0000256" key="1">
    <source>
        <dbReference type="ARBA" id="ARBA00004651"/>
    </source>
</evidence>
<dbReference type="InterPro" id="IPR050833">
    <property type="entry name" value="Poly_Biosynth_Transport"/>
</dbReference>
<dbReference type="PANTHER" id="PTHR30250:SF26">
    <property type="entry name" value="PSMA PROTEIN"/>
    <property type="match status" value="1"/>
</dbReference>
<evidence type="ECO:0000256" key="3">
    <source>
        <dbReference type="ARBA" id="ARBA00022692"/>
    </source>
</evidence>
<evidence type="ECO:0000256" key="6">
    <source>
        <dbReference type="SAM" id="Phobius"/>
    </source>
</evidence>
<proteinExistence type="predicted"/>
<feature type="transmembrane region" description="Helical" evidence="6">
    <location>
        <begin position="158"/>
        <end position="179"/>
    </location>
</feature>
<feature type="transmembrane region" description="Helical" evidence="6">
    <location>
        <begin position="128"/>
        <end position="146"/>
    </location>
</feature>
<evidence type="ECO:0000256" key="2">
    <source>
        <dbReference type="ARBA" id="ARBA00022475"/>
    </source>
</evidence>
<feature type="transmembrane region" description="Helical" evidence="6">
    <location>
        <begin position="95"/>
        <end position="116"/>
    </location>
</feature>
<reference evidence="7 8" key="2">
    <citation type="submission" date="2012-02" db="EMBL/GenBank/DDBJ databases">
        <title>Improved High-Quality Draft sequence of Eubacterium cellulosolvens 6.</title>
        <authorList>
            <consortium name="US DOE Joint Genome Institute"/>
            <person name="Lucas S."/>
            <person name="Han J."/>
            <person name="Lapidus A."/>
            <person name="Cheng J.-F."/>
            <person name="Goodwin L."/>
            <person name="Pitluck S."/>
            <person name="Peters L."/>
            <person name="Mikhailova N."/>
            <person name="Gu W."/>
            <person name="Detter J.C."/>
            <person name="Han C."/>
            <person name="Tapia R."/>
            <person name="Land M."/>
            <person name="Hauser L."/>
            <person name="Kyrpides N."/>
            <person name="Ivanova N."/>
            <person name="Pagani I."/>
            <person name="Johnson E."/>
            <person name="Mukhopadhyay B."/>
            <person name="Anderson I."/>
            <person name="Woyke T."/>
        </authorList>
    </citation>
    <scope>NUCLEOTIDE SEQUENCE [LARGE SCALE GENOMIC DNA]</scope>
    <source>
        <strain evidence="7 8">6</strain>
    </source>
</reference>
<feature type="transmembrane region" description="Helical" evidence="6">
    <location>
        <begin position="317"/>
        <end position="339"/>
    </location>
</feature>
<dbReference type="STRING" id="633697.EubceDRAFT1_1892"/>
<evidence type="ECO:0000256" key="5">
    <source>
        <dbReference type="ARBA" id="ARBA00023136"/>
    </source>
</evidence>
<evidence type="ECO:0000313" key="8">
    <source>
        <dbReference type="Proteomes" id="UP000005753"/>
    </source>
</evidence>
<sequence>MSKTQSRLKQSTKNFVSGTFYHVVKIILNFVSRTVFIYTLGVEYLGMNGIFGDVLNLLCMADLGFSTAMAYSFYKPLAEGDREKITDLVSFYRKIYNVIALLITVGGLLCIPFLKYIVHTEKEVPHLVIYYLIALAGVICSYLFVYKSTLLTADQKDYMLVRVRTVVSFIITAAQLMVLLAWKNYILYLLTGTFYQVLCNILVTWKANREYPFLRKIKKRKLDDDKLKKSIFENMKSVFIYKISETCFWSTDNILISTLVGTAAVGLYSNYLTLGSKLLLMEQIVFASMTASIGNVVASENDSKRYEVFQGIQSLSYIFSGVIVCCYCLLIHDFIYVWIGPEFQLSGLLILAVTLNTYMCCVLQPLWCFRDATGMYKRIKYIMLLGSILNIILSIILGKLLGTAGIIFASAISRVATYVWYEPKLLFREYFDRGCAGYFLSLVGNFVAVFAVIAGGWWIGDRFHARTWTELLIKAAVTAVITAGIFFGLYCRTEGGRMIVSRVTGVLHRWRGSRKAEAAGNCEGEGI</sequence>
<keyword evidence="2" id="KW-1003">Cell membrane</keyword>
<name>I5AV44_EUBC6</name>
<keyword evidence="8" id="KW-1185">Reference proteome</keyword>
<dbReference type="GO" id="GO:0005886">
    <property type="term" value="C:plasma membrane"/>
    <property type="evidence" value="ECO:0007669"/>
    <property type="project" value="UniProtKB-SubCell"/>
</dbReference>
<feature type="transmembrane region" description="Helical" evidence="6">
    <location>
        <begin position="54"/>
        <end position="74"/>
    </location>
</feature>
<dbReference type="eggNOG" id="COG2244">
    <property type="taxonomic scope" value="Bacteria"/>
</dbReference>
<accession>I5AV44</accession>
<reference evidence="7 8" key="1">
    <citation type="submission" date="2010-08" db="EMBL/GenBank/DDBJ databases">
        <authorList>
            <consortium name="US DOE Joint Genome Institute (JGI-PGF)"/>
            <person name="Lucas S."/>
            <person name="Copeland A."/>
            <person name="Lapidus A."/>
            <person name="Cheng J.-F."/>
            <person name="Bruce D."/>
            <person name="Goodwin L."/>
            <person name="Pitluck S."/>
            <person name="Land M.L."/>
            <person name="Hauser L."/>
            <person name="Chang Y.-J."/>
            <person name="Anderson I.J."/>
            <person name="Johnson E."/>
            <person name="Mulhopadhyay B."/>
            <person name="Kyrpides N."/>
            <person name="Woyke T.J."/>
        </authorList>
    </citation>
    <scope>NUCLEOTIDE SEQUENCE [LARGE SCALE GENOMIC DNA]</scope>
    <source>
        <strain evidence="7 8">6</strain>
    </source>
</reference>
<keyword evidence="5 6" id="KW-0472">Membrane</keyword>
<organism evidence="7 8">
    <name type="scientific">Eubacterium cellulosolvens (strain ATCC 43171 / JCM 9499 / 6)</name>
    <name type="common">Cillobacterium cellulosolvens</name>
    <dbReference type="NCBI Taxonomy" id="633697"/>
    <lineage>
        <taxon>Bacteria</taxon>
        <taxon>Bacillati</taxon>
        <taxon>Bacillota</taxon>
        <taxon>Clostridia</taxon>
        <taxon>Eubacteriales</taxon>
        <taxon>Eubacteriaceae</taxon>
        <taxon>Eubacterium</taxon>
    </lineage>
</organism>
<feature type="transmembrane region" description="Helical" evidence="6">
    <location>
        <begin position="20"/>
        <end position="42"/>
    </location>
</feature>
<feature type="transmembrane region" description="Helical" evidence="6">
    <location>
        <begin position="345"/>
        <end position="369"/>
    </location>
</feature>